<dbReference type="PANTHER" id="PTHR42727">
    <property type="entry name" value="PHOSPHATE TRANSPORT SYSTEM PERMEASE PROTEIN"/>
    <property type="match status" value="1"/>
</dbReference>
<dbReference type="InterPro" id="IPR036322">
    <property type="entry name" value="WD40_repeat_dom_sf"/>
</dbReference>
<evidence type="ECO:0000256" key="2">
    <source>
        <dbReference type="ARBA" id="ARBA00022692"/>
    </source>
</evidence>
<feature type="transmembrane region" description="Helical" evidence="5">
    <location>
        <begin position="657"/>
        <end position="682"/>
    </location>
</feature>
<dbReference type="PROSITE" id="PS50928">
    <property type="entry name" value="ABC_TM1"/>
    <property type="match status" value="1"/>
</dbReference>
<dbReference type="OrthoDB" id="9785113at2"/>
<dbReference type="Gene3D" id="1.10.3720.10">
    <property type="entry name" value="MetI-like"/>
    <property type="match status" value="1"/>
</dbReference>
<feature type="transmembrane region" description="Helical" evidence="5">
    <location>
        <begin position="617"/>
        <end position="636"/>
    </location>
</feature>
<reference evidence="8 9" key="1">
    <citation type="journal article" date="2014" name="J Genomics">
        <title>Draft Genome Sequence of the Extremely Halophilic Phototrophic Purple Sulfur Bacterium Halorhodospira halochloris.</title>
        <authorList>
            <person name="Singh K.S."/>
            <person name="Kirksey J."/>
            <person name="Hoff W.D."/>
            <person name="Deole R."/>
        </authorList>
    </citation>
    <scope>NUCLEOTIDE SEQUENCE [LARGE SCALE GENOMIC DNA]</scope>
    <source>
        <strain evidence="8 9">A</strain>
    </source>
</reference>
<dbReference type="KEGG" id="hhc:M911_13365"/>
<dbReference type="Proteomes" id="UP000019442">
    <property type="component" value="Chromosome"/>
</dbReference>
<dbReference type="PATRIC" id="fig|1354791.3.peg.3161"/>
<feature type="domain" description="ABC transmembrane type-1" evidence="7">
    <location>
        <begin position="465"/>
        <end position="752"/>
    </location>
</feature>
<dbReference type="GO" id="GO:0005886">
    <property type="term" value="C:plasma membrane"/>
    <property type="evidence" value="ECO:0007669"/>
    <property type="project" value="UniProtKB-SubCell"/>
</dbReference>
<evidence type="ECO:0000256" key="3">
    <source>
        <dbReference type="ARBA" id="ARBA00022989"/>
    </source>
</evidence>
<feature type="transmembrane region" description="Helical" evidence="5">
    <location>
        <begin position="506"/>
        <end position="529"/>
    </location>
</feature>
<dbReference type="InterPro" id="IPR035906">
    <property type="entry name" value="MetI-like_sf"/>
</dbReference>
<evidence type="ECO:0000256" key="6">
    <source>
        <dbReference type="SAM" id="MobiDB-lite"/>
    </source>
</evidence>
<dbReference type="CDD" id="cd06261">
    <property type="entry name" value="TM_PBP2"/>
    <property type="match status" value="1"/>
</dbReference>
<evidence type="ECO:0000256" key="5">
    <source>
        <dbReference type="RuleBase" id="RU363032"/>
    </source>
</evidence>
<dbReference type="EMBL" id="CP007268">
    <property type="protein sequence ID" value="AHK79975.1"/>
    <property type="molecule type" value="Genomic_DNA"/>
</dbReference>
<keyword evidence="3 5" id="KW-1133">Transmembrane helix</keyword>
<dbReference type="HOGENOM" id="CLU_013803_0_0_6"/>
<reference evidence="9" key="2">
    <citation type="submission" date="2014-02" db="EMBL/GenBank/DDBJ databases">
        <title>Draft Genome Sequence of extremely halophilic bacteria Halorhodospira halochloris.</title>
        <authorList>
            <person name="Singh K.S."/>
        </authorList>
    </citation>
    <scope>NUCLEOTIDE SEQUENCE [LARGE SCALE GENOMIC DNA]</scope>
    <source>
        <strain evidence="9">A</strain>
    </source>
</reference>
<dbReference type="SUPFAM" id="SSF50978">
    <property type="entry name" value="WD40 repeat-like"/>
    <property type="match status" value="1"/>
</dbReference>
<keyword evidence="4 5" id="KW-0472">Membrane</keyword>
<comment type="subcellular location">
    <subcellularLocation>
        <location evidence="1 5">Cell membrane</location>
        <topology evidence="1 5">Multi-pass membrane protein</topology>
    </subcellularLocation>
</comment>
<evidence type="ECO:0000313" key="9">
    <source>
        <dbReference type="Proteomes" id="UP000019442"/>
    </source>
</evidence>
<comment type="similarity">
    <text evidence="5">Belongs to the binding-protein-dependent transport system permease family.</text>
</comment>
<evidence type="ECO:0000256" key="4">
    <source>
        <dbReference type="ARBA" id="ARBA00023136"/>
    </source>
</evidence>
<evidence type="ECO:0000259" key="7">
    <source>
        <dbReference type="PROSITE" id="PS50928"/>
    </source>
</evidence>
<feature type="transmembrane region" description="Helical" evidence="5">
    <location>
        <begin position="535"/>
        <end position="554"/>
    </location>
</feature>
<dbReference type="SUPFAM" id="SSF161098">
    <property type="entry name" value="MetI-like"/>
    <property type="match status" value="2"/>
</dbReference>
<feature type="transmembrane region" description="Helical" evidence="5">
    <location>
        <begin position="40"/>
        <end position="65"/>
    </location>
</feature>
<dbReference type="Pfam" id="PF00528">
    <property type="entry name" value="BPD_transp_1"/>
    <property type="match status" value="1"/>
</dbReference>
<dbReference type="InterPro" id="IPR000515">
    <property type="entry name" value="MetI-like"/>
</dbReference>
<accession>W8L807</accession>
<dbReference type="RefSeq" id="WP_025282490.1">
    <property type="nucleotide sequence ID" value="NZ_CP007268.1"/>
</dbReference>
<dbReference type="Gene3D" id="2.130.10.10">
    <property type="entry name" value="YVTN repeat-like/Quinoprotein amine dehydrogenase"/>
    <property type="match status" value="1"/>
</dbReference>
<dbReference type="GO" id="GO:0055085">
    <property type="term" value="P:transmembrane transport"/>
    <property type="evidence" value="ECO:0007669"/>
    <property type="project" value="InterPro"/>
</dbReference>
<evidence type="ECO:0000256" key="1">
    <source>
        <dbReference type="ARBA" id="ARBA00004651"/>
    </source>
</evidence>
<dbReference type="PANTHER" id="PTHR42727:SF1">
    <property type="entry name" value="PHOSPHATE TRANSPORT SYSTEM PERMEASE"/>
    <property type="match status" value="1"/>
</dbReference>
<sequence length="766" mass="83687">MSTTNPAIGRGGESPRDAALLPSGDKRARLRKWRYFKDGVSRYGVGAGGIGVVVALGLIFVYLFYEVVPMLMPADVTPHESYQIPGEPAAQTLHLAIERYQELGVRFSDDGVATFFETPDGEVRNSVDLPIPAEARITSFAAAEARQRLVAYGLSDGTAVVARHDYDLTYPDNVRHIEPKLTFPLGEEPVVMDAQGEPLIQVAIQEGSRGFAIAGLTADNRLVFSLYRTSTNVFTGETQINHSAYELPSPPGVTRRVLVDSDHRAVFVADNQSRIHYYDVSTPSNPRRVEAVRVLGDDHDVTAMEFLVGTQSIIVGGSDGSLSQWFLARDEENVRRLRHVRSFESQPAPIATISPELARKGFLVGDAAGGLSIHYATSNRTLMQDTILDGPIQAIGVSPVNRALLVLGPDGQVLPMSLRNPHPQVSLSALWGKVWYEGRDEPTYTWQSSGATDDFEPKFSLVPVTLGTIKAAFYAMLFATPLAIMGAVYTAYFMQRHLRGIVKPTVEVMEALPTVILGFLAGLWLAPFIEAHLPAVFSIFILLPLLMLAVGFAWTRLPEAIRARIPVGTEMLILIPAVLLMVWVCVQLSPMVEVWFFDGSTRQWLTEMGITYDQRNALVVGIAMGFAVIPTIFSIAEDAVYTVPRHLTQGSLALGATAWQTVVGVVLPTASPGIFAAVMMGFGRAVGETMIVLMATGNTPVINFNIFEGMRTLSANIAVELTETAVGSTHYRILFLSALVLLVLTFVLNTAAEIVRQRLRQRYSNL</sequence>
<feature type="transmembrane region" description="Helical" evidence="5">
    <location>
        <begin position="471"/>
        <end position="494"/>
    </location>
</feature>
<keyword evidence="2 5" id="KW-0812">Transmembrane</keyword>
<feature type="transmembrane region" description="Helical" evidence="5">
    <location>
        <begin position="733"/>
        <end position="752"/>
    </location>
</feature>
<protein>
    <submittedName>
        <fullName evidence="8">Phosphate ABC transporter permease</fullName>
    </submittedName>
</protein>
<gene>
    <name evidence="8" type="ORF">M911_13365</name>
</gene>
<proteinExistence type="inferred from homology"/>
<keyword evidence="9" id="KW-1185">Reference proteome</keyword>
<dbReference type="AlphaFoldDB" id="W8L807"/>
<dbReference type="InterPro" id="IPR015943">
    <property type="entry name" value="WD40/YVTN_repeat-like_dom_sf"/>
</dbReference>
<keyword evidence="5" id="KW-0813">Transport</keyword>
<evidence type="ECO:0000313" key="8">
    <source>
        <dbReference type="EMBL" id="AHK79975.1"/>
    </source>
</evidence>
<organism evidence="8 9">
    <name type="scientific">Ectothiorhodospira haloalkaliphila</name>
    <dbReference type="NCBI Taxonomy" id="421628"/>
    <lineage>
        <taxon>Bacteria</taxon>
        <taxon>Pseudomonadati</taxon>
        <taxon>Pseudomonadota</taxon>
        <taxon>Gammaproteobacteria</taxon>
        <taxon>Chromatiales</taxon>
        <taxon>Ectothiorhodospiraceae</taxon>
        <taxon>Ectothiorhodospira</taxon>
    </lineage>
</organism>
<name>W8L807_9GAMM</name>
<feature type="region of interest" description="Disordered" evidence="6">
    <location>
        <begin position="1"/>
        <end position="21"/>
    </location>
</feature>